<evidence type="ECO:0000256" key="1">
    <source>
        <dbReference type="ARBA" id="ARBA00009232"/>
    </source>
</evidence>
<evidence type="ECO:0000256" key="4">
    <source>
        <dbReference type="ARBA" id="ARBA00023204"/>
    </source>
</evidence>
<dbReference type="FunFam" id="3.10.300.10:FF:000001">
    <property type="entry name" value="Putative 3-methyladenine DNA glycosylase"/>
    <property type="match status" value="1"/>
</dbReference>
<gene>
    <name evidence="6" type="ORF">C5O19_03590</name>
</gene>
<comment type="similarity">
    <text evidence="1 5">Belongs to the DNA glycosylase MPG family.</text>
</comment>
<dbReference type="EMBL" id="PTRA01000001">
    <property type="protein sequence ID" value="PQA60986.1"/>
    <property type="molecule type" value="Genomic_DNA"/>
</dbReference>
<evidence type="ECO:0000313" key="6">
    <source>
        <dbReference type="EMBL" id="PQA60986.1"/>
    </source>
</evidence>
<dbReference type="InterPro" id="IPR036995">
    <property type="entry name" value="MPG_sf"/>
</dbReference>
<dbReference type="Pfam" id="PF02245">
    <property type="entry name" value="Pur_DNA_glyco"/>
    <property type="match status" value="1"/>
</dbReference>
<dbReference type="GO" id="GO:0006284">
    <property type="term" value="P:base-excision repair"/>
    <property type="evidence" value="ECO:0007669"/>
    <property type="project" value="InterPro"/>
</dbReference>
<dbReference type="InterPro" id="IPR003180">
    <property type="entry name" value="MPG"/>
</dbReference>
<keyword evidence="4 5" id="KW-0234">DNA repair</keyword>
<dbReference type="HAMAP" id="MF_00527">
    <property type="entry name" value="3MGH"/>
    <property type="match status" value="1"/>
</dbReference>
<reference evidence="7" key="1">
    <citation type="submission" date="2018-02" db="EMBL/GenBank/DDBJ databases">
        <title>Genome sequencing of Solimonas sp. HR-BB.</title>
        <authorList>
            <person name="Lee Y."/>
            <person name="Jeon C.O."/>
        </authorList>
    </citation>
    <scope>NUCLEOTIDE SEQUENCE [LARGE SCALE GENOMIC DNA]</scope>
    <source>
        <strain evidence="7">HR-U</strain>
    </source>
</reference>
<dbReference type="PANTHER" id="PTHR10429">
    <property type="entry name" value="DNA-3-METHYLADENINE GLYCOSYLASE"/>
    <property type="match status" value="1"/>
</dbReference>
<dbReference type="EC" id="3.2.2.-" evidence="5"/>
<dbReference type="Gene3D" id="3.10.300.10">
    <property type="entry name" value="Methylpurine-DNA glycosylase (MPG)"/>
    <property type="match status" value="1"/>
</dbReference>
<organism evidence="6 7">
    <name type="scientific">Siphonobacter curvatus</name>
    <dbReference type="NCBI Taxonomy" id="2094562"/>
    <lineage>
        <taxon>Bacteria</taxon>
        <taxon>Pseudomonadati</taxon>
        <taxon>Bacteroidota</taxon>
        <taxon>Cytophagia</taxon>
        <taxon>Cytophagales</taxon>
        <taxon>Cytophagaceae</taxon>
        <taxon>Siphonobacter</taxon>
    </lineage>
</organism>
<dbReference type="InterPro" id="IPR011034">
    <property type="entry name" value="Formyl_transferase-like_C_sf"/>
</dbReference>
<dbReference type="OrthoDB" id="9794313at2"/>
<dbReference type="SUPFAM" id="SSF50486">
    <property type="entry name" value="FMT C-terminal domain-like"/>
    <property type="match status" value="1"/>
</dbReference>
<dbReference type="Proteomes" id="UP000239590">
    <property type="component" value="Unassembled WGS sequence"/>
</dbReference>
<sequence>MPLTTEFYQQPSLDLARNLLGCVLVHNGPEGRTAGIIVETEAYLKDDPACHAYTRKTVRNAPMFGPVGMIYVYQIYGQYYCVNISSGGEGIGEAVLIRALEPTEGLDLMAERRIAAQQRIQQFFGKTYADRVLKPTQLCKGPASLVHAMAITKEMNFWMIQDSPLFIEPAVLHDFDVVQTTRIGIKVGVELPYRFYVKGNAFISKK</sequence>
<proteinExistence type="inferred from homology"/>
<accession>A0A2S7ITH2</accession>
<evidence type="ECO:0000256" key="3">
    <source>
        <dbReference type="ARBA" id="ARBA00022801"/>
    </source>
</evidence>
<dbReference type="PANTHER" id="PTHR10429:SF0">
    <property type="entry name" value="DNA-3-METHYLADENINE GLYCOSYLASE"/>
    <property type="match status" value="1"/>
</dbReference>
<dbReference type="RefSeq" id="WP_104713855.1">
    <property type="nucleotide sequence ID" value="NZ_PTRA01000001.1"/>
</dbReference>
<dbReference type="AlphaFoldDB" id="A0A2S7ITH2"/>
<evidence type="ECO:0000256" key="5">
    <source>
        <dbReference type="HAMAP-Rule" id="MF_00527"/>
    </source>
</evidence>
<dbReference type="NCBIfam" id="TIGR00567">
    <property type="entry name" value="3mg"/>
    <property type="match status" value="1"/>
</dbReference>
<dbReference type="CDD" id="cd00540">
    <property type="entry name" value="AAG"/>
    <property type="match status" value="1"/>
</dbReference>
<keyword evidence="3 5" id="KW-0378">Hydrolase</keyword>
<evidence type="ECO:0000313" key="7">
    <source>
        <dbReference type="Proteomes" id="UP000239590"/>
    </source>
</evidence>
<dbReference type="GO" id="GO:0003677">
    <property type="term" value="F:DNA binding"/>
    <property type="evidence" value="ECO:0007669"/>
    <property type="project" value="InterPro"/>
</dbReference>
<comment type="caution">
    <text evidence="6">The sequence shown here is derived from an EMBL/GenBank/DDBJ whole genome shotgun (WGS) entry which is preliminary data.</text>
</comment>
<dbReference type="GO" id="GO:0003905">
    <property type="term" value="F:alkylbase DNA N-glycosylase activity"/>
    <property type="evidence" value="ECO:0007669"/>
    <property type="project" value="InterPro"/>
</dbReference>
<keyword evidence="7" id="KW-1185">Reference proteome</keyword>
<name>A0A2S7ITH2_9BACT</name>
<protein>
    <recommendedName>
        <fullName evidence="5">Putative 3-methyladenine DNA glycosylase</fullName>
        <ecNumber evidence="5">3.2.2.-</ecNumber>
    </recommendedName>
</protein>
<evidence type="ECO:0000256" key="2">
    <source>
        <dbReference type="ARBA" id="ARBA00022763"/>
    </source>
</evidence>
<keyword evidence="2 5" id="KW-0227">DNA damage</keyword>